<name>A0ABM7YVT0_NOSCO</name>
<evidence type="ECO:0000313" key="1">
    <source>
        <dbReference type="EMBL" id="BDI14730.1"/>
    </source>
</evidence>
<evidence type="ECO:0000313" key="2">
    <source>
        <dbReference type="Proteomes" id="UP001055453"/>
    </source>
</evidence>
<dbReference type="Proteomes" id="UP001055453">
    <property type="component" value="Chromosome"/>
</dbReference>
<organism evidence="1 2">
    <name type="scientific">Nostoc cf. commune SO-36</name>
    <dbReference type="NCBI Taxonomy" id="449208"/>
    <lineage>
        <taxon>Bacteria</taxon>
        <taxon>Bacillati</taxon>
        <taxon>Cyanobacteriota</taxon>
        <taxon>Cyanophyceae</taxon>
        <taxon>Nostocales</taxon>
        <taxon>Nostocaceae</taxon>
        <taxon>Nostoc</taxon>
    </lineage>
</organism>
<sequence>MQIKQKAGHFEIKRLKAFTAATVPHNSRKCCIIAAISLFLLQNADGDRHLTKRTGNEGAAF</sequence>
<protein>
    <submittedName>
        <fullName evidence="1">Uncharacterized protein</fullName>
    </submittedName>
</protein>
<reference evidence="1" key="1">
    <citation type="submission" date="2022-04" db="EMBL/GenBank/DDBJ databases">
        <title>Complete genome sequence of a cyanobacterium, Nostoc sp. SO-36, isolated in Antarctica.</title>
        <authorList>
            <person name="Kanesaki Y."/>
            <person name="Effendi D."/>
            <person name="Sakamoto T."/>
            <person name="Ohtani S."/>
            <person name="Awai K."/>
        </authorList>
    </citation>
    <scope>NUCLEOTIDE SEQUENCE</scope>
    <source>
        <strain evidence="1">SO-36</strain>
    </source>
</reference>
<dbReference type="EMBL" id="AP025732">
    <property type="protein sequence ID" value="BDI14730.1"/>
    <property type="molecule type" value="Genomic_DNA"/>
</dbReference>
<accession>A0ABM7YVT0</accession>
<dbReference type="RefSeq" id="WP_251958270.1">
    <property type="nucleotide sequence ID" value="NZ_AP025732.1"/>
</dbReference>
<gene>
    <name evidence="1" type="ORF">ANSO36C_05320</name>
</gene>
<proteinExistence type="predicted"/>
<keyword evidence="2" id="KW-1185">Reference proteome</keyword>